<proteinExistence type="predicted"/>
<feature type="region of interest" description="Disordered" evidence="1">
    <location>
        <begin position="1"/>
        <end position="32"/>
    </location>
</feature>
<dbReference type="AlphaFoldDB" id="A0A383AER5"/>
<gene>
    <name evidence="2" type="ORF">METZ01_LOCUS458539</name>
</gene>
<evidence type="ECO:0000256" key="1">
    <source>
        <dbReference type="SAM" id="MobiDB-lite"/>
    </source>
</evidence>
<dbReference type="EMBL" id="UINC01191180">
    <property type="protein sequence ID" value="SVE05685.1"/>
    <property type="molecule type" value="Genomic_DNA"/>
</dbReference>
<reference evidence="2" key="1">
    <citation type="submission" date="2018-05" db="EMBL/GenBank/DDBJ databases">
        <authorList>
            <person name="Lanie J.A."/>
            <person name="Ng W.-L."/>
            <person name="Kazmierczak K.M."/>
            <person name="Andrzejewski T.M."/>
            <person name="Davidsen T.M."/>
            <person name="Wayne K.J."/>
            <person name="Tettelin H."/>
            <person name="Glass J.I."/>
            <person name="Rusch D."/>
            <person name="Podicherti R."/>
            <person name="Tsui H.-C.T."/>
            <person name="Winkler M.E."/>
        </authorList>
    </citation>
    <scope>NUCLEOTIDE SEQUENCE</scope>
</reference>
<protein>
    <submittedName>
        <fullName evidence="2">Uncharacterized protein</fullName>
    </submittedName>
</protein>
<organism evidence="2">
    <name type="scientific">marine metagenome</name>
    <dbReference type="NCBI Taxonomy" id="408172"/>
    <lineage>
        <taxon>unclassified sequences</taxon>
        <taxon>metagenomes</taxon>
        <taxon>ecological metagenomes</taxon>
    </lineage>
</organism>
<sequence>MGKNIKPKGVAFDNKQIQGLKQVQTKRTPDED</sequence>
<accession>A0A383AER5</accession>
<feature type="compositionally biased region" description="Polar residues" evidence="1">
    <location>
        <begin position="15"/>
        <end position="26"/>
    </location>
</feature>
<evidence type="ECO:0000313" key="2">
    <source>
        <dbReference type="EMBL" id="SVE05685.1"/>
    </source>
</evidence>
<feature type="non-terminal residue" evidence="2">
    <location>
        <position position="32"/>
    </location>
</feature>
<name>A0A383AER5_9ZZZZ</name>